<dbReference type="Proteomes" id="UP000002894">
    <property type="component" value="Segment"/>
</dbReference>
<evidence type="ECO:0000259" key="2">
    <source>
        <dbReference type="PROSITE" id="PS50943"/>
    </source>
</evidence>
<dbReference type="EMBL" id="JN377895">
    <property type="protein sequence ID" value="AFN69870.1"/>
    <property type="molecule type" value="Genomic_DNA"/>
</dbReference>
<dbReference type="SMART" id="SM00530">
    <property type="entry name" value="HTH_XRE"/>
    <property type="match status" value="1"/>
</dbReference>
<evidence type="ECO:0000313" key="4">
    <source>
        <dbReference type="Proteomes" id="UP000002894"/>
    </source>
</evidence>
<dbReference type="PANTHER" id="PTHR36924:SF1">
    <property type="entry name" value="ANTITOXIN HIGA-1"/>
    <property type="match status" value="1"/>
</dbReference>
<evidence type="ECO:0000313" key="3">
    <source>
        <dbReference type="EMBL" id="AFN69870.1"/>
    </source>
</evidence>
<dbReference type="NCBIfam" id="TIGR02607">
    <property type="entry name" value="antidote_HigA"/>
    <property type="match status" value="1"/>
</dbReference>
<gene>
    <name evidence="3" type="ORF">Aes012_240</name>
</gene>
<keyword evidence="1" id="KW-0238">DNA-binding</keyword>
<dbReference type="GeneID" id="15041479"/>
<dbReference type="Pfam" id="PF01381">
    <property type="entry name" value="HTH_3"/>
    <property type="match status" value="1"/>
</dbReference>
<dbReference type="GO" id="GO:0003677">
    <property type="term" value="F:DNA binding"/>
    <property type="evidence" value="ECO:0007669"/>
    <property type="project" value="UniProtKB-KW"/>
</dbReference>
<dbReference type="Gene3D" id="1.10.260.40">
    <property type="entry name" value="lambda repressor-like DNA-binding domains"/>
    <property type="match status" value="1"/>
</dbReference>
<feature type="domain" description="HTH cro/C1-type" evidence="2">
    <location>
        <begin position="27"/>
        <end position="69"/>
    </location>
</feature>
<dbReference type="KEGG" id="vg:15041479"/>
<reference evidence="3 4" key="1">
    <citation type="submission" date="2011-07" db="EMBL/GenBank/DDBJ databases">
        <title>Complete genome of Aeromonas phage Aes012.</title>
        <authorList>
            <person name="Petrov V.M."/>
            <person name="Ratnayaka S."/>
            <person name="Karam J.D."/>
        </authorList>
    </citation>
    <scope>NUCLEOTIDE SEQUENCE [LARGE SCALE GENOMIC DNA]</scope>
</reference>
<keyword evidence="4" id="KW-1185">Reference proteome</keyword>
<dbReference type="SUPFAM" id="SSF47413">
    <property type="entry name" value="lambda repressor-like DNA-binding domains"/>
    <property type="match status" value="1"/>
</dbReference>
<accession>I6ZVM3</accession>
<dbReference type="RefSeq" id="YP_007677957.1">
    <property type="nucleotide sequence ID" value="NC_020879.1"/>
</dbReference>
<proteinExistence type="predicted"/>
<evidence type="ECO:0000256" key="1">
    <source>
        <dbReference type="ARBA" id="ARBA00023125"/>
    </source>
</evidence>
<dbReference type="InterPro" id="IPR010982">
    <property type="entry name" value="Lambda_DNA-bd_dom_sf"/>
</dbReference>
<dbReference type="PANTHER" id="PTHR36924">
    <property type="entry name" value="ANTITOXIN HIGA-1"/>
    <property type="match status" value="1"/>
</dbReference>
<sequence length="96" mass="10498">MSTITNPMHPGEFIKLAFMEPLEIGVTALAEKLGVSTSTLSRILNEKSDLSYDMAVRLSYVLGRSPESWINLQAAYSLAKAKSTVDTSHLHKVAFA</sequence>
<dbReference type="InterPro" id="IPR001387">
    <property type="entry name" value="Cro/C1-type_HTH"/>
</dbReference>
<dbReference type="CDD" id="cd00093">
    <property type="entry name" value="HTH_XRE"/>
    <property type="match status" value="1"/>
</dbReference>
<dbReference type="PROSITE" id="PS50943">
    <property type="entry name" value="HTH_CROC1"/>
    <property type="match status" value="1"/>
</dbReference>
<name>I6ZVM3_9CAUD</name>
<protein>
    <submittedName>
        <fullName evidence="3">Putative XRE family plasmid maintenance system antidote protein</fullName>
    </submittedName>
</protein>
<dbReference type="InterPro" id="IPR013430">
    <property type="entry name" value="Toxin_antidote_HigA"/>
</dbReference>
<organism evidence="3 4">
    <name type="scientific">Aeromonas phage Aes012</name>
    <dbReference type="NCBI Taxonomy" id="1198014"/>
    <lineage>
        <taxon>Viruses</taxon>
        <taxon>Duplodnaviria</taxon>
        <taxon>Heunggongvirae</taxon>
        <taxon>Uroviricota</taxon>
        <taxon>Caudoviricetes</taxon>
        <taxon>Pantevenvirales</taxon>
        <taxon>Straboviridae</taxon>
        <taxon>Tulanevirus</taxon>
        <taxon>Tulanevirus aes12</taxon>
    </lineage>
</organism>